<accession>A0AAN8JFZ9</accession>
<dbReference type="EMBL" id="JAZGQO010000010">
    <property type="protein sequence ID" value="KAK6175464.1"/>
    <property type="molecule type" value="Genomic_DNA"/>
</dbReference>
<evidence type="ECO:0000256" key="1">
    <source>
        <dbReference type="SAM" id="MobiDB-lite"/>
    </source>
</evidence>
<evidence type="ECO:0000313" key="3">
    <source>
        <dbReference type="Proteomes" id="UP001347796"/>
    </source>
</evidence>
<sequence>MPEHGKLSSQSSKHTLKCRNMVVNENDLIDLWVGLFGEFSDDDIDDEVFISLLLDLFGAVTKHYIKTPLVYAIKECKQNIPREKTILEIKGDSAWGTCEQKAEETAPSASTSVRSVTATSAIN</sequence>
<name>A0AAN8JFZ9_PATCE</name>
<gene>
    <name evidence="2" type="ORF">SNE40_013924</name>
</gene>
<keyword evidence="3" id="KW-1185">Reference proteome</keyword>
<organism evidence="2 3">
    <name type="scientific">Patella caerulea</name>
    <name type="common">Rayed Mediterranean limpet</name>
    <dbReference type="NCBI Taxonomy" id="87958"/>
    <lineage>
        <taxon>Eukaryota</taxon>
        <taxon>Metazoa</taxon>
        <taxon>Spiralia</taxon>
        <taxon>Lophotrochozoa</taxon>
        <taxon>Mollusca</taxon>
        <taxon>Gastropoda</taxon>
        <taxon>Patellogastropoda</taxon>
        <taxon>Patelloidea</taxon>
        <taxon>Patellidae</taxon>
        <taxon>Patella</taxon>
    </lineage>
</organism>
<reference evidence="2 3" key="1">
    <citation type="submission" date="2024-01" db="EMBL/GenBank/DDBJ databases">
        <title>The genome of the rayed Mediterranean limpet Patella caerulea (Linnaeus, 1758).</title>
        <authorList>
            <person name="Anh-Thu Weber A."/>
            <person name="Halstead-Nussloch G."/>
        </authorList>
    </citation>
    <scope>NUCLEOTIDE SEQUENCE [LARGE SCALE GENOMIC DNA]</scope>
    <source>
        <strain evidence="2">AATW-2023a</strain>
        <tissue evidence="2">Whole specimen</tissue>
    </source>
</reference>
<comment type="caution">
    <text evidence="2">The sequence shown here is derived from an EMBL/GenBank/DDBJ whole genome shotgun (WGS) entry which is preliminary data.</text>
</comment>
<feature type="region of interest" description="Disordered" evidence="1">
    <location>
        <begin position="102"/>
        <end position="123"/>
    </location>
</feature>
<feature type="compositionally biased region" description="Low complexity" evidence="1">
    <location>
        <begin position="105"/>
        <end position="123"/>
    </location>
</feature>
<protein>
    <submittedName>
        <fullName evidence="2">Uncharacterized protein</fullName>
    </submittedName>
</protein>
<proteinExistence type="predicted"/>
<evidence type="ECO:0000313" key="2">
    <source>
        <dbReference type="EMBL" id="KAK6175464.1"/>
    </source>
</evidence>
<dbReference type="AlphaFoldDB" id="A0AAN8JFZ9"/>
<dbReference type="Proteomes" id="UP001347796">
    <property type="component" value="Unassembled WGS sequence"/>
</dbReference>